<reference evidence="3 4" key="1">
    <citation type="submission" date="2017-10" db="EMBL/GenBank/DDBJ databases">
        <title>Sequencing the genomes of 1000 actinobacteria strains.</title>
        <authorList>
            <person name="Klenk H.-P."/>
        </authorList>
    </citation>
    <scope>NUCLEOTIDE SEQUENCE [LARGE SCALE GENOMIC DNA]</scope>
    <source>
        <strain evidence="3 4">DSM 21838</strain>
    </source>
</reference>
<evidence type="ECO:0000313" key="4">
    <source>
        <dbReference type="Proteomes" id="UP000222106"/>
    </source>
</evidence>
<protein>
    <submittedName>
        <fullName evidence="3">Uncharacterized protein</fullName>
    </submittedName>
</protein>
<accession>A0A2A9EJT1</accession>
<evidence type="ECO:0000256" key="1">
    <source>
        <dbReference type="SAM" id="MobiDB-lite"/>
    </source>
</evidence>
<keyword evidence="2" id="KW-0472">Membrane</keyword>
<keyword evidence="2" id="KW-1133">Transmembrane helix</keyword>
<feature type="compositionally biased region" description="Basic and acidic residues" evidence="1">
    <location>
        <begin position="100"/>
        <end position="109"/>
    </location>
</feature>
<dbReference type="RefSeq" id="WP_098483356.1">
    <property type="nucleotide sequence ID" value="NZ_PDJI01000004.1"/>
</dbReference>
<gene>
    <name evidence="3" type="ORF">ATJ97_1712</name>
</gene>
<dbReference type="EMBL" id="PDJI01000004">
    <property type="protein sequence ID" value="PFG39214.1"/>
    <property type="molecule type" value="Genomic_DNA"/>
</dbReference>
<evidence type="ECO:0000313" key="3">
    <source>
        <dbReference type="EMBL" id="PFG39214.1"/>
    </source>
</evidence>
<feature type="region of interest" description="Disordered" evidence="1">
    <location>
        <begin position="63"/>
        <end position="109"/>
    </location>
</feature>
<keyword evidence="2" id="KW-0812">Transmembrane</keyword>
<evidence type="ECO:0000256" key="2">
    <source>
        <dbReference type="SAM" id="Phobius"/>
    </source>
</evidence>
<comment type="caution">
    <text evidence="3">The sequence shown here is derived from an EMBL/GenBank/DDBJ whole genome shotgun (WGS) entry which is preliminary data.</text>
</comment>
<dbReference type="Proteomes" id="UP000222106">
    <property type="component" value="Unassembled WGS sequence"/>
</dbReference>
<organism evidence="3 4">
    <name type="scientific">Georgenia soli</name>
    <dbReference type="NCBI Taxonomy" id="638953"/>
    <lineage>
        <taxon>Bacteria</taxon>
        <taxon>Bacillati</taxon>
        <taxon>Actinomycetota</taxon>
        <taxon>Actinomycetes</taxon>
        <taxon>Micrococcales</taxon>
        <taxon>Bogoriellaceae</taxon>
        <taxon>Georgenia</taxon>
    </lineage>
</organism>
<dbReference type="AlphaFoldDB" id="A0A2A9EJT1"/>
<keyword evidence="4" id="KW-1185">Reference proteome</keyword>
<feature type="compositionally biased region" description="Low complexity" evidence="1">
    <location>
        <begin position="63"/>
        <end position="73"/>
    </location>
</feature>
<sequence length="109" mass="11097">MVASPLTRTFLVVAVVSGTVISAAVLLWVFDVIPMAAFLGVVVVTFVVEALVILSTVRRTGRVASGPAGGVAAPPGPAGTEVHGASTVREPGVDGVGYDPMERFRPPQG</sequence>
<feature type="transmembrane region" description="Helical" evidence="2">
    <location>
        <begin position="9"/>
        <end position="30"/>
    </location>
</feature>
<feature type="transmembrane region" description="Helical" evidence="2">
    <location>
        <begin position="36"/>
        <end position="57"/>
    </location>
</feature>
<name>A0A2A9EJT1_9MICO</name>
<proteinExistence type="predicted"/>